<organism evidence="16 17">
    <name type="scientific">Zostera marina</name>
    <name type="common">Eelgrass</name>
    <dbReference type="NCBI Taxonomy" id="29655"/>
    <lineage>
        <taxon>Eukaryota</taxon>
        <taxon>Viridiplantae</taxon>
        <taxon>Streptophyta</taxon>
        <taxon>Embryophyta</taxon>
        <taxon>Tracheophyta</taxon>
        <taxon>Spermatophyta</taxon>
        <taxon>Magnoliopsida</taxon>
        <taxon>Liliopsida</taxon>
        <taxon>Zosteraceae</taxon>
        <taxon>Zostera</taxon>
    </lineage>
</organism>
<keyword evidence="3" id="KW-0677">Repeat</keyword>
<dbReference type="EMBL" id="LFYR01001010">
    <property type="protein sequence ID" value="KMZ65857.1"/>
    <property type="molecule type" value="Genomic_DNA"/>
</dbReference>
<dbReference type="GO" id="GO:0003677">
    <property type="term" value="F:DNA binding"/>
    <property type="evidence" value="ECO:0000318"/>
    <property type="project" value="GO_Central"/>
</dbReference>
<keyword evidence="7" id="KW-0862">Zinc</keyword>
<dbReference type="STRING" id="29655.A0A0K9PC86"/>
<dbReference type="InterPro" id="IPR013083">
    <property type="entry name" value="Znf_RING/FYVE/PHD"/>
</dbReference>
<evidence type="ECO:0000259" key="14">
    <source>
        <dbReference type="PROSITE" id="PS51192"/>
    </source>
</evidence>
<accession>A0A0K9PC86</accession>
<feature type="compositionally biased region" description="Acidic residues" evidence="11">
    <location>
        <begin position="985"/>
        <end position="1001"/>
    </location>
</feature>
<keyword evidence="9" id="KW-0539">Nucleus</keyword>
<dbReference type="GO" id="GO:0000785">
    <property type="term" value="C:chromatin"/>
    <property type="evidence" value="ECO:0000318"/>
    <property type="project" value="GO_Central"/>
</dbReference>
<sequence length="1035" mass="118430">MTKKRKNASGTSKNAGRRVLRASDRTKGMDGYLRSSFVFSNDATQCRRSNRLQRKYKQKKSTWRRGDFSESELETETESESELKSESSEEDSSHQTSESEISESEGLGEEHMSIDSTVGKGKMGRRKNSSLLNKKPMPKKLKDATQIEVDGLSFDKHSRESIKLDSGVYTGVLCSICQVAAAKDFLLECAGAGCLRAFHTFCIDHSKELETNWTCSYCKGSQLMPKKIQKIVGCRQVKVENKEIAKQEQFLLKWHALSHHRDTWVPIEWIHAYTPIRLFQYKNKNPSMDEELVDHRKSEWFHVDRVISFRKKDNPDEKSQIMPSFQPNQQQYGDFEYLTKWKGLDYCEATWESTLTEELSAEVSNFFQRHTKTSERCDDDHLNSSVCHFDETPGYMSGMLYPYQLVGLNWLLSNFLARRNAILADEMGLGKTVQVVSFIQCLKQEKLDNKPVLILAPKSTLFHWKKEFREWAPDLNAIIYQGDKPSRRYIRQHELYSSEKFFLFDALITNYEMVLFDNSTLRKFEWSTIIIDEGHKIKNPYCKLGKYLKSYSANFRMLMTGTPLQNTLLELFTLLHFLDPNEFPDPEDQANSFAEIGSGRSHEESLKVSELHDILRPRMLRRMKTDALPGCIPAKKWIEVPCALTDNQRELYIDILTKNYKKLNEGIISGVQKTVLNFILVQLKKCCNHPYIFPGQEKHHQAEETVFSSMIASSGKLQLLEKLLPKLKQRGNRVLLFSQMTAMLDILEDFVFYLGLKFFRIDGQTGNSSRHQQMTEFNAPGSDIFIFLISTRAGALGINLHTADRVIIYDPDFNPFMDLQAQSRAHRIGQVRPVVVYQLITNGTVEEKILQKSKKKLAIENLVMNYSKNKAKIGDEKYLHSVILHGAKKIMNSKNIQAMKICYDDAAIETLFKLDPKDDEIYTSEDNGYLDSIQSFENFGDTNEEAPPPSPKANDWAEILGPIKDETGDLGRGKRQKNDVKYVSDDDDSSDDDSSDDDSGNDEIYSPYSSSSSDNSDSGGDLDVKKTAVTAVMVD</sequence>
<dbReference type="OMA" id="SVYHRTC"/>
<dbReference type="PROSITE" id="PS51194">
    <property type="entry name" value="HELICASE_CTER"/>
    <property type="match status" value="1"/>
</dbReference>
<keyword evidence="17" id="KW-1185">Reference proteome</keyword>
<dbReference type="SUPFAM" id="SSF54160">
    <property type="entry name" value="Chromo domain-like"/>
    <property type="match status" value="2"/>
</dbReference>
<keyword evidence="5 10" id="KW-0863">Zinc-finger</keyword>
<gene>
    <name evidence="16" type="ORF">ZOSMA_309G00060</name>
</gene>
<dbReference type="InterPro" id="IPR016197">
    <property type="entry name" value="Chromo-like_dom_sf"/>
</dbReference>
<feature type="domain" description="Chromo" evidence="12">
    <location>
        <begin position="301"/>
        <end position="378"/>
    </location>
</feature>
<protein>
    <submittedName>
        <fullName evidence="16">Uncharacterized protein</fullName>
    </submittedName>
</protein>
<dbReference type="InterPro" id="IPR014001">
    <property type="entry name" value="Helicase_ATP-bd"/>
</dbReference>
<dbReference type="InterPro" id="IPR000953">
    <property type="entry name" value="Chromo/chromo_shadow_dom"/>
</dbReference>
<evidence type="ECO:0000256" key="1">
    <source>
        <dbReference type="ARBA" id="ARBA00004123"/>
    </source>
</evidence>
<dbReference type="GO" id="GO:0006338">
    <property type="term" value="P:chromatin remodeling"/>
    <property type="evidence" value="ECO:0000318"/>
    <property type="project" value="GO_Central"/>
</dbReference>
<dbReference type="PROSITE" id="PS50016">
    <property type="entry name" value="ZF_PHD_2"/>
    <property type="match status" value="1"/>
</dbReference>
<evidence type="ECO:0000259" key="13">
    <source>
        <dbReference type="PROSITE" id="PS50016"/>
    </source>
</evidence>
<feature type="compositionally biased region" description="Basic and acidic residues" evidence="11">
    <location>
        <begin position="963"/>
        <end position="984"/>
    </location>
</feature>
<dbReference type="AlphaFoldDB" id="A0A0K9PC86"/>
<dbReference type="OrthoDB" id="5857104at2759"/>
<keyword evidence="2" id="KW-0479">Metal-binding</keyword>
<evidence type="ECO:0000256" key="11">
    <source>
        <dbReference type="SAM" id="MobiDB-lite"/>
    </source>
</evidence>
<comment type="caution">
    <text evidence="16">The sequence shown here is derived from an EMBL/GenBank/DDBJ whole genome shotgun (WGS) entry which is preliminary data.</text>
</comment>
<feature type="domain" description="Helicase C-terminal" evidence="15">
    <location>
        <begin position="719"/>
        <end position="870"/>
    </location>
</feature>
<feature type="region of interest" description="Disordered" evidence="11">
    <location>
        <begin position="963"/>
        <end position="1035"/>
    </location>
</feature>
<dbReference type="InterPro" id="IPR038718">
    <property type="entry name" value="SNF2-like_sf"/>
</dbReference>
<dbReference type="InterPro" id="IPR027417">
    <property type="entry name" value="P-loop_NTPase"/>
</dbReference>
<evidence type="ECO:0000256" key="2">
    <source>
        <dbReference type="ARBA" id="ARBA00022723"/>
    </source>
</evidence>
<dbReference type="PANTHER" id="PTHR45623:SF33">
    <property type="entry name" value="OS01G0881000 PROTEIN"/>
    <property type="match status" value="1"/>
</dbReference>
<dbReference type="GO" id="GO:0005524">
    <property type="term" value="F:ATP binding"/>
    <property type="evidence" value="ECO:0007669"/>
    <property type="project" value="UniProtKB-KW"/>
</dbReference>
<feature type="compositionally biased region" description="Basic and acidic residues" evidence="11">
    <location>
        <begin position="81"/>
        <end position="93"/>
    </location>
</feature>
<dbReference type="InterPro" id="IPR049730">
    <property type="entry name" value="SNF2/RAD54-like_C"/>
</dbReference>
<feature type="compositionally biased region" description="Low complexity" evidence="11">
    <location>
        <begin position="1009"/>
        <end position="1021"/>
    </location>
</feature>
<dbReference type="GO" id="GO:0016887">
    <property type="term" value="F:ATP hydrolysis activity"/>
    <property type="evidence" value="ECO:0000318"/>
    <property type="project" value="GO_Central"/>
</dbReference>
<evidence type="ECO:0000256" key="9">
    <source>
        <dbReference type="ARBA" id="ARBA00023242"/>
    </source>
</evidence>
<proteinExistence type="predicted"/>
<evidence type="ECO:0000256" key="10">
    <source>
        <dbReference type="PROSITE-ProRule" id="PRU00146"/>
    </source>
</evidence>
<dbReference type="GO" id="GO:0140658">
    <property type="term" value="F:ATP-dependent chromatin remodeler activity"/>
    <property type="evidence" value="ECO:0000318"/>
    <property type="project" value="GO_Central"/>
</dbReference>
<name>A0A0K9PC86_ZOSMR</name>
<dbReference type="GO" id="GO:0005634">
    <property type="term" value="C:nucleus"/>
    <property type="evidence" value="ECO:0000318"/>
    <property type="project" value="GO_Central"/>
</dbReference>
<dbReference type="Pfam" id="PF00176">
    <property type="entry name" value="SNF2-rel_dom"/>
    <property type="match status" value="1"/>
</dbReference>
<feature type="domain" description="Helicase ATP-binding" evidence="14">
    <location>
        <begin position="412"/>
        <end position="581"/>
    </location>
</feature>
<dbReference type="InterPro" id="IPR019786">
    <property type="entry name" value="Zinc_finger_PHD-type_CS"/>
</dbReference>
<dbReference type="Proteomes" id="UP000036987">
    <property type="component" value="Unassembled WGS sequence"/>
</dbReference>
<keyword evidence="8" id="KW-0067">ATP-binding</keyword>
<evidence type="ECO:0000256" key="4">
    <source>
        <dbReference type="ARBA" id="ARBA00022741"/>
    </source>
</evidence>
<dbReference type="GO" id="GO:0008270">
    <property type="term" value="F:zinc ion binding"/>
    <property type="evidence" value="ECO:0007669"/>
    <property type="project" value="UniProtKB-KW"/>
</dbReference>
<dbReference type="PANTHER" id="PTHR45623">
    <property type="entry name" value="CHROMODOMAIN-HELICASE-DNA-BINDING PROTEIN 3-RELATED-RELATED"/>
    <property type="match status" value="1"/>
</dbReference>
<evidence type="ECO:0000256" key="3">
    <source>
        <dbReference type="ARBA" id="ARBA00022737"/>
    </source>
</evidence>
<evidence type="ECO:0000256" key="7">
    <source>
        <dbReference type="ARBA" id="ARBA00022833"/>
    </source>
</evidence>
<keyword evidence="4" id="KW-0547">Nucleotide-binding</keyword>
<dbReference type="Gene3D" id="3.40.50.10810">
    <property type="entry name" value="Tandem AAA-ATPase domain"/>
    <property type="match status" value="1"/>
</dbReference>
<dbReference type="Gene3D" id="2.40.50.40">
    <property type="match status" value="1"/>
</dbReference>
<keyword evidence="6" id="KW-0378">Hydrolase</keyword>
<feature type="domain" description="Chromo" evidence="12">
    <location>
        <begin position="226"/>
        <end position="293"/>
    </location>
</feature>
<feature type="domain" description="PHD-type" evidence="13">
    <location>
        <begin position="171"/>
        <end position="221"/>
    </location>
</feature>
<dbReference type="GO" id="GO:0042393">
    <property type="term" value="F:histone binding"/>
    <property type="evidence" value="ECO:0000318"/>
    <property type="project" value="GO_Central"/>
</dbReference>
<feature type="region of interest" description="Disordered" evidence="11">
    <location>
        <begin position="1"/>
        <end position="140"/>
    </location>
</feature>
<evidence type="ECO:0000259" key="15">
    <source>
        <dbReference type="PROSITE" id="PS51194"/>
    </source>
</evidence>
<evidence type="ECO:0000259" key="12">
    <source>
        <dbReference type="PROSITE" id="PS50013"/>
    </source>
</evidence>
<evidence type="ECO:0000256" key="8">
    <source>
        <dbReference type="ARBA" id="ARBA00022840"/>
    </source>
</evidence>
<dbReference type="Pfam" id="PF00271">
    <property type="entry name" value="Helicase_C"/>
    <property type="match status" value="1"/>
</dbReference>
<dbReference type="SMART" id="SM00490">
    <property type="entry name" value="HELICc"/>
    <property type="match status" value="1"/>
</dbReference>
<dbReference type="SMART" id="SM00298">
    <property type="entry name" value="CHROMO"/>
    <property type="match status" value="2"/>
</dbReference>
<dbReference type="InterPro" id="IPR001650">
    <property type="entry name" value="Helicase_C-like"/>
</dbReference>
<evidence type="ECO:0000313" key="17">
    <source>
        <dbReference type="Proteomes" id="UP000036987"/>
    </source>
</evidence>
<evidence type="ECO:0000313" key="16">
    <source>
        <dbReference type="EMBL" id="KMZ65857.1"/>
    </source>
</evidence>
<dbReference type="PROSITE" id="PS01359">
    <property type="entry name" value="ZF_PHD_1"/>
    <property type="match status" value="1"/>
</dbReference>
<feature type="compositionally biased region" description="Basic residues" evidence="11">
    <location>
        <begin position="48"/>
        <end position="63"/>
    </location>
</feature>
<dbReference type="InterPro" id="IPR001965">
    <property type="entry name" value="Znf_PHD"/>
</dbReference>
<dbReference type="PROSITE" id="PS50013">
    <property type="entry name" value="CHROMO_2"/>
    <property type="match status" value="2"/>
</dbReference>
<evidence type="ECO:0000256" key="6">
    <source>
        <dbReference type="ARBA" id="ARBA00022801"/>
    </source>
</evidence>
<feature type="compositionally biased region" description="Polar residues" evidence="11">
    <location>
        <begin position="37"/>
        <end position="47"/>
    </location>
</feature>
<dbReference type="InterPro" id="IPR019787">
    <property type="entry name" value="Znf_PHD-finger"/>
</dbReference>
<dbReference type="PROSITE" id="PS51192">
    <property type="entry name" value="HELICASE_ATP_BIND_1"/>
    <property type="match status" value="1"/>
</dbReference>
<dbReference type="SUPFAM" id="SSF52540">
    <property type="entry name" value="P-loop containing nucleoside triphosphate hydrolases"/>
    <property type="match status" value="2"/>
</dbReference>
<dbReference type="SMART" id="SM00487">
    <property type="entry name" value="DEXDc"/>
    <property type="match status" value="1"/>
</dbReference>
<dbReference type="GO" id="GO:0003682">
    <property type="term" value="F:chromatin binding"/>
    <property type="evidence" value="ECO:0000318"/>
    <property type="project" value="GO_Central"/>
</dbReference>
<comment type="subcellular location">
    <subcellularLocation>
        <location evidence="1">Nucleus</location>
    </subcellularLocation>
</comment>
<evidence type="ECO:0000256" key="5">
    <source>
        <dbReference type="ARBA" id="ARBA00022771"/>
    </source>
</evidence>
<dbReference type="Gene3D" id="3.30.40.10">
    <property type="entry name" value="Zinc/RING finger domain, C3HC4 (zinc finger)"/>
    <property type="match status" value="1"/>
</dbReference>
<dbReference type="SMART" id="SM00249">
    <property type="entry name" value="PHD"/>
    <property type="match status" value="1"/>
</dbReference>
<dbReference type="Gene3D" id="3.40.50.300">
    <property type="entry name" value="P-loop containing nucleotide triphosphate hydrolases"/>
    <property type="match status" value="1"/>
</dbReference>
<dbReference type="CDD" id="cd18793">
    <property type="entry name" value="SF2_C_SNF"/>
    <property type="match status" value="1"/>
</dbReference>
<reference evidence="17" key="1">
    <citation type="journal article" date="2016" name="Nature">
        <title>The genome of the seagrass Zostera marina reveals angiosperm adaptation to the sea.</title>
        <authorList>
            <person name="Olsen J.L."/>
            <person name="Rouze P."/>
            <person name="Verhelst B."/>
            <person name="Lin Y.-C."/>
            <person name="Bayer T."/>
            <person name="Collen J."/>
            <person name="Dattolo E."/>
            <person name="De Paoli E."/>
            <person name="Dittami S."/>
            <person name="Maumus F."/>
            <person name="Michel G."/>
            <person name="Kersting A."/>
            <person name="Lauritano C."/>
            <person name="Lohaus R."/>
            <person name="Toepel M."/>
            <person name="Tonon T."/>
            <person name="Vanneste K."/>
            <person name="Amirebrahimi M."/>
            <person name="Brakel J."/>
            <person name="Bostroem C."/>
            <person name="Chovatia M."/>
            <person name="Grimwood J."/>
            <person name="Jenkins J.W."/>
            <person name="Jueterbock A."/>
            <person name="Mraz A."/>
            <person name="Stam W.T."/>
            <person name="Tice H."/>
            <person name="Bornberg-Bauer E."/>
            <person name="Green P.J."/>
            <person name="Pearson G.A."/>
            <person name="Procaccini G."/>
            <person name="Duarte C.M."/>
            <person name="Schmutz J."/>
            <person name="Reusch T.B.H."/>
            <person name="Van de Peer Y."/>
        </authorList>
    </citation>
    <scope>NUCLEOTIDE SEQUENCE [LARGE SCALE GENOMIC DNA]</scope>
    <source>
        <strain evidence="17">cv. Finnish</strain>
    </source>
</reference>
<dbReference type="InterPro" id="IPR000330">
    <property type="entry name" value="SNF2_N"/>
</dbReference>
<feature type="compositionally biased region" description="Acidic residues" evidence="11">
    <location>
        <begin position="69"/>
        <end position="80"/>
    </location>
</feature>